<evidence type="ECO:0000256" key="1">
    <source>
        <dbReference type="ARBA" id="ARBA00009884"/>
    </source>
</evidence>
<dbReference type="Proteomes" id="UP000639772">
    <property type="component" value="Chromosome 1"/>
</dbReference>
<dbReference type="InterPro" id="IPR043127">
    <property type="entry name" value="Sec-1-like_dom3a"/>
</dbReference>
<dbReference type="OrthoDB" id="10266265at2759"/>
<dbReference type="Gene3D" id="3.90.830.10">
    <property type="entry name" value="Syntaxin Binding Protein 1, Chain A, domain 2"/>
    <property type="match status" value="1"/>
</dbReference>
<organism evidence="2 3">
    <name type="scientific">Vanilla planifolia</name>
    <name type="common">Vanilla</name>
    <dbReference type="NCBI Taxonomy" id="51239"/>
    <lineage>
        <taxon>Eukaryota</taxon>
        <taxon>Viridiplantae</taxon>
        <taxon>Streptophyta</taxon>
        <taxon>Embryophyta</taxon>
        <taxon>Tracheophyta</taxon>
        <taxon>Spermatophyta</taxon>
        <taxon>Magnoliopsida</taxon>
        <taxon>Liliopsida</taxon>
        <taxon>Asparagales</taxon>
        <taxon>Orchidaceae</taxon>
        <taxon>Vanilloideae</taxon>
        <taxon>Vanilleae</taxon>
        <taxon>Vanilla</taxon>
    </lineage>
</organism>
<gene>
    <name evidence="2" type="ORF">HPP92_000134</name>
</gene>
<sequence>MVHELIGIQDNKVDLRNIASVHKDQQEVVLSSEQDTFFKANMYENFGDLGMNIKQMVDDFQQIAKSNQNIQTIEDMAKFVNNYPEYRKMHGNVSKHVTMVTEMSRIVEERKLMLVSQTEQDLACNGGQAAAFEVVNNLLSNESISDADCLR</sequence>
<dbReference type="InterPro" id="IPR036045">
    <property type="entry name" value="Sec1-like_sf"/>
</dbReference>
<dbReference type="SUPFAM" id="SSF56815">
    <property type="entry name" value="Sec1/munc18-like (SM) proteins"/>
    <property type="match status" value="1"/>
</dbReference>
<name>A0A835VIF1_VANPL</name>
<dbReference type="PANTHER" id="PTHR11679">
    <property type="entry name" value="VESICLE PROTEIN SORTING-ASSOCIATED"/>
    <property type="match status" value="1"/>
</dbReference>
<evidence type="ECO:0000313" key="2">
    <source>
        <dbReference type="EMBL" id="KAG0500062.1"/>
    </source>
</evidence>
<evidence type="ECO:0000313" key="3">
    <source>
        <dbReference type="Proteomes" id="UP000639772"/>
    </source>
</evidence>
<dbReference type="AlphaFoldDB" id="A0A835VIF1"/>
<dbReference type="EMBL" id="JADCNM010000001">
    <property type="protein sequence ID" value="KAG0500062.1"/>
    <property type="molecule type" value="Genomic_DNA"/>
</dbReference>
<reference evidence="2 3" key="1">
    <citation type="journal article" date="2020" name="Nat. Food">
        <title>A phased Vanilla planifolia genome enables genetic improvement of flavour and production.</title>
        <authorList>
            <person name="Hasing T."/>
            <person name="Tang H."/>
            <person name="Brym M."/>
            <person name="Khazi F."/>
            <person name="Huang T."/>
            <person name="Chambers A.H."/>
        </authorList>
    </citation>
    <scope>NUCLEOTIDE SEQUENCE [LARGE SCALE GENOMIC DNA]</scope>
    <source>
        <tissue evidence="2">Leaf</tissue>
    </source>
</reference>
<dbReference type="Pfam" id="PF00995">
    <property type="entry name" value="Sec1"/>
    <property type="match status" value="1"/>
</dbReference>
<proteinExistence type="inferred from homology"/>
<dbReference type="InterPro" id="IPR001619">
    <property type="entry name" value="Sec1-like"/>
</dbReference>
<accession>A0A835VIF1</accession>
<comment type="caution">
    <text evidence="2">The sequence shown here is derived from an EMBL/GenBank/DDBJ whole genome shotgun (WGS) entry which is preliminary data.</text>
</comment>
<comment type="similarity">
    <text evidence="1">Belongs to the STXBP/unc-18/SEC1 family.</text>
</comment>
<protein>
    <submittedName>
        <fullName evidence="2">Uncharacterized protein</fullName>
    </submittedName>
</protein>
<dbReference type="GO" id="GO:0016192">
    <property type="term" value="P:vesicle-mediated transport"/>
    <property type="evidence" value="ECO:0007669"/>
    <property type="project" value="InterPro"/>
</dbReference>